<keyword evidence="1 5" id="KW-0489">Methyltransferase</keyword>
<dbReference type="PANTHER" id="PTHR43191">
    <property type="entry name" value="RRNA METHYLTRANSFERASE 3"/>
    <property type="match status" value="1"/>
</dbReference>
<comment type="caution">
    <text evidence="5">The sequence shown here is derived from an EMBL/GenBank/DDBJ whole genome shotgun (WGS) entry which is preliminary data.</text>
</comment>
<dbReference type="GO" id="GO:0003723">
    <property type="term" value="F:RNA binding"/>
    <property type="evidence" value="ECO:0007669"/>
    <property type="project" value="InterPro"/>
</dbReference>
<evidence type="ECO:0000256" key="2">
    <source>
        <dbReference type="ARBA" id="ARBA00022679"/>
    </source>
</evidence>
<feature type="compositionally biased region" description="Basic residues" evidence="3">
    <location>
        <begin position="197"/>
        <end position="211"/>
    </location>
</feature>
<organism evidence="5 6">
    <name type="scientific">Rhodothalassium salexigens DSM 2132</name>
    <dbReference type="NCBI Taxonomy" id="1188247"/>
    <lineage>
        <taxon>Bacteria</taxon>
        <taxon>Pseudomonadati</taxon>
        <taxon>Pseudomonadota</taxon>
        <taxon>Alphaproteobacteria</taxon>
        <taxon>Rhodothalassiales</taxon>
        <taxon>Rhodothalassiaceae</taxon>
        <taxon>Rhodothalassium</taxon>
    </lineage>
</organism>
<name>A0A4V2SPS2_RHOSA</name>
<gene>
    <name evidence="5" type="ORF">EV659_103163</name>
</gene>
<dbReference type="AlphaFoldDB" id="A0A4V2SPS2"/>
<dbReference type="PANTHER" id="PTHR43191:SF2">
    <property type="entry name" value="RRNA METHYLTRANSFERASE 3, MITOCHONDRIAL"/>
    <property type="match status" value="1"/>
</dbReference>
<accession>A0A4V2SPS2</accession>
<keyword evidence="6" id="KW-1185">Reference proteome</keyword>
<dbReference type="GO" id="GO:0032259">
    <property type="term" value="P:methylation"/>
    <property type="evidence" value="ECO:0007669"/>
    <property type="project" value="UniProtKB-KW"/>
</dbReference>
<dbReference type="SUPFAM" id="SSF75217">
    <property type="entry name" value="alpha/beta knot"/>
    <property type="match status" value="1"/>
</dbReference>
<reference evidence="5 6" key="1">
    <citation type="submission" date="2019-03" db="EMBL/GenBank/DDBJ databases">
        <title>Genomic Encyclopedia of Type Strains, Phase IV (KMG-IV): sequencing the most valuable type-strain genomes for metagenomic binning, comparative biology and taxonomic classification.</title>
        <authorList>
            <person name="Goeker M."/>
        </authorList>
    </citation>
    <scope>NUCLEOTIDE SEQUENCE [LARGE SCALE GENOMIC DNA]</scope>
    <source>
        <strain evidence="5 6">DSM 2132</strain>
    </source>
</reference>
<evidence type="ECO:0000313" key="5">
    <source>
        <dbReference type="EMBL" id="TCP36276.1"/>
    </source>
</evidence>
<sequence>MRGYFAIGIDGVSKAGNMGNLIRTAHGFGAAFAFAIRPDYKPPQAAPIPANRANADDHEAAGARAGRNPLPADQAKRFADTSRVADTVPYYEYDSLDALVLPRGCRLVGVEITDDAVAMPSFHHPPKAAYILGSERVDLSPALLARCDHVIKIPTQFSLNVATAGAIVMYDRLIAHGRFAERPLMPGGPAEPLPAHVHGRPKQRKQQRGQA</sequence>
<evidence type="ECO:0000256" key="3">
    <source>
        <dbReference type="SAM" id="MobiDB-lite"/>
    </source>
</evidence>
<dbReference type="Proteomes" id="UP000295399">
    <property type="component" value="Unassembled WGS sequence"/>
</dbReference>
<evidence type="ECO:0000259" key="4">
    <source>
        <dbReference type="Pfam" id="PF00588"/>
    </source>
</evidence>
<dbReference type="InterPro" id="IPR029028">
    <property type="entry name" value="Alpha/beta_knot_MTases"/>
</dbReference>
<dbReference type="InParanoid" id="A0A4V2SPS2"/>
<dbReference type="EMBL" id="SLXO01000003">
    <property type="protein sequence ID" value="TCP36276.1"/>
    <property type="molecule type" value="Genomic_DNA"/>
</dbReference>
<dbReference type="OrthoDB" id="4578643at2"/>
<dbReference type="GO" id="GO:0008173">
    <property type="term" value="F:RNA methyltransferase activity"/>
    <property type="evidence" value="ECO:0007669"/>
    <property type="project" value="InterPro"/>
</dbReference>
<protein>
    <submittedName>
        <fullName evidence="5">SpoU rRNA methylase family protein</fullName>
    </submittedName>
</protein>
<evidence type="ECO:0000313" key="6">
    <source>
        <dbReference type="Proteomes" id="UP000295399"/>
    </source>
</evidence>
<dbReference type="GO" id="GO:0006396">
    <property type="term" value="P:RNA processing"/>
    <property type="evidence" value="ECO:0007669"/>
    <property type="project" value="InterPro"/>
</dbReference>
<keyword evidence="2" id="KW-0808">Transferase</keyword>
<dbReference type="CDD" id="cd18098">
    <property type="entry name" value="SpoU-like"/>
    <property type="match status" value="1"/>
</dbReference>
<feature type="region of interest" description="Disordered" evidence="3">
    <location>
        <begin position="45"/>
        <end position="71"/>
    </location>
</feature>
<dbReference type="InterPro" id="IPR001537">
    <property type="entry name" value="SpoU_MeTrfase"/>
</dbReference>
<dbReference type="Gene3D" id="3.40.1280.10">
    <property type="match status" value="1"/>
</dbReference>
<dbReference type="InterPro" id="IPR029026">
    <property type="entry name" value="tRNA_m1G_MTases_N"/>
</dbReference>
<dbReference type="InterPro" id="IPR051259">
    <property type="entry name" value="rRNA_Methyltransferase"/>
</dbReference>
<proteinExistence type="predicted"/>
<dbReference type="RefSeq" id="WP_132707833.1">
    <property type="nucleotide sequence ID" value="NZ_JACIGF010000003.1"/>
</dbReference>
<dbReference type="Pfam" id="PF00588">
    <property type="entry name" value="SpoU_methylase"/>
    <property type="match status" value="1"/>
</dbReference>
<feature type="region of interest" description="Disordered" evidence="3">
    <location>
        <begin position="185"/>
        <end position="211"/>
    </location>
</feature>
<feature type="domain" description="tRNA/rRNA methyltransferase SpoU type" evidence="4">
    <location>
        <begin position="85"/>
        <end position="170"/>
    </location>
</feature>
<evidence type="ECO:0000256" key="1">
    <source>
        <dbReference type="ARBA" id="ARBA00022603"/>
    </source>
</evidence>